<keyword evidence="1" id="KW-0233">DNA recombination</keyword>
<sequence>MIKQSSKHHYTLLSTKVSVVTGHRATNTTLKTGDDDMQNGIVGAVPILSDDAGNKEFIVALVANVKAMIEADRKLFVYHFVKSVVVRRWKDNTFLVRYHNQCSGRFNVPYRTWQDICRTYPSLVFEGKVVLFGGDFRQILSVITNGGRHDLVNATINASYMWDNCTVLRLTVNMRTYPSLVFEGKVVLFGCDFRQILSVITNGGRHDLVNATINASYMWDNCTVLRGGEKEYTSLDSVCLADEDSNFDDSIYATEFLNGLRMSGIPHNNIKLKIGTHVMLMHNIEQRAGLCNETSLQVLRMGNNIIEAKIISRGVLV</sequence>
<comment type="similarity">
    <text evidence="1">Belongs to the helicase family.</text>
</comment>
<dbReference type="Pfam" id="PF21530">
    <property type="entry name" value="Pif1_2B_dom"/>
    <property type="match status" value="1"/>
</dbReference>
<keyword evidence="1 4" id="KW-0347">Helicase</keyword>
<proteinExistence type="inferred from homology"/>
<dbReference type="PANTHER" id="PTHR10492:SF57">
    <property type="entry name" value="ATP-DEPENDENT DNA HELICASE"/>
    <property type="match status" value="1"/>
</dbReference>
<dbReference type="GO" id="GO:0006310">
    <property type="term" value="P:DNA recombination"/>
    <property type="evidence" value="ECO:0007669"/>
    <property type="project" value="UniProtKB-KW"/>
</dbReference>
<name>A0A6L2K7J6_TANCI</name>
<organism evidence="4">
    <name type="scientific">Tanacetum cinerariifolium</name>
    <name type="common">Dalmatian daisy</name>
    <name type="synonym">Chrysanthemum cinerariifolium</name>
    <dbReference type="NCBI Taxonomy" id="118510"/>
    <lineage>
        <taxon>Eukaryota</taxon>
        <taxon>Viridiplantae</taxon>
        <taxon>Streptophyta</taxon>
        <taxon>Embryophyta</taxon>
        <taxon>Tracheophyta</taxon>
        <taxon>Spermatophyta</taxon>
        <taxon>Magnoliopsida</taxon>
        <taxon>eudicotyledons</taxon>
        <taxon>Gunneridae</taxon>
        <taxon>Pentapetalae</taxon>
        <taxon>asterids</taxon>
        <taxon>campanulids</taxon>
        <taxon>Asterales</taxon>
        <taxon>Asteraceae</taxon>
        <taxon>Asteroideae</taxon>
        <taxon>Anthemideae</taxon>
        <taxon>Anthemidinae</taxon>
        <taxon>Tanacetum</taxon>
    </lineage>
</organism>
<feature type="domain" description="DNA helicase Pif1-like 2B" evidence="3">
    <location>
        <begin position="255"/>
        <end position="300"/>
    </location>
</feature>
<comment type="catalytic activity">
    <reaction evidence="1">
        <text>ATP + H2O = ADP + phosphate + H(+)</text>
        <dbReference type="Rhea" id="RHEA:13065"/>
        <dbReference type="ChEBI" id="CHEBI:15377"/>
        <dbReference type="ChEBI" id="CHEBI:15378"/>
        <dbReference type="ChEBI" id="CHEBI:30616"/>
        <dbReference type="ChEBI" id="CHEBI:43474"/>
        <dbReference type="ChEBI" id="CHEBI:456216"/>
        <dbReference type="EC" id="5.6.2.3"/>
    </reaction>
</comment>
<comment type="cofactor">
    <cofactor evidence="1">
        <name>Mg(2+)</name>
        <dbReference type="ChEBI" id="CHEBI:18420"/>
    </cofactor>
</comment>
<reference evidence="4" key="1">
    <citation type="journal article" date="2019" name="Sci. Rep.">
        <title>Draft genome of Tanacetum cinerariifolium, the natural source of mosquito coil.</title>
        <authorList>
            <person name="Yamashiro T."/>
            <person name="Shiraishi A."/>
            <person name="Satake H."/>
            <person name="Nakayama K."/>
        </authorList>
    </citation>
    <scope>NUCLEOTIDE SEQUENCE</scope>
</reference>
<keyword evidence="1" id="KW-0234">DNA repair</keyword>
<dbReference type="GO" id="GO:0043139">
    <property type="term" value="F:5'-3' DNA helicase activity"/>
    <property type="evidence" value="ECO:0007669"/>
    <property type="project" value="UniProtKB-EC"/>
</dbReference>
<keyword evidence="1" id="KW-0378">Hydrolase</keyword>
<dbReference type="EMBL" id="BKCJ010001976">
    <property type="protein sequence ID" value="GEU45371.1"/>
    <property type="molecule type" value="Genomic_DNA"/>
</dbReference>
<dbReference type="AlphaFoldDB" id="A0A6L2K7J6"/>
<keyword evidence="1" id="KW-0547">Nucleotide-binding</keyword>
<dbReference type="EC" id="5.6.2.3" evidence="1"/>
<dbReference type="InterPro" id="IPR010285">
    <property type="entry name" value="DNA_helicase_pif1-like_DEAD"/>
</dbReference>
<dbReference type="PANTHER" id="PTHR10492">
    <property type="match status" value="1"/>
</dbReference>
<dbReference type="GO" id="GO:0006281">
    <property type="term" value="P:DNA repair"/>
    <property type="evidence" value="ECO:0007669"/>
    <property type="project" value="UniProtKB-KW"/>
</dbReference>
<keyword evidence="1" id="KW-0067">ATP-binding</keyword>
<evidence type="ECO:0000313" key="4">
    <source>
        <dbReference type="EMBL" id="GEU45371.1"/>
    </source>
</evidence>
<keyword evidence="1" id="KW-0227">DNA damage</keyword>
<dbReference type="GO" id="GO:0005524">
    <property type="term" value="F:ATP binding"/>
    <property type="evidence" value="ECO:0007669"/>
    <property type="project" value="UniProtKB-KW"/>
</dbReference>
<dbReference type="Pfam" id="PF05970">
    <property type="entry name" value="PIF1"/>
    <property type="match status" value="2"/>
</dbReference>
<feature type="domain" description="DNA helicase Pif1-like DEAD-box helicase" evidence="2">
    <location>
        <begin position="111"/>
        <end position="176"/>
    </location>
</feature>
<evidence type="ECO:0000259" key="3">
    <source>
        <dbReference type="Pfam" id="PF21530"/>
    </source>
</evidence>
<gene>
    <name evidence="4" type="ORF">Tci_017349</name>
</gene>
<dbReference type="GO" id="GO:0016787">
    <property type="term" value="F:hydrolase activity"/>
    <property type="evidence" value="ECO:0007669"/>
    <property type="project" value="UniProtKB-KW"/>
</dbReference>
<evidence type="ECO:0000256" key="1">
    <source>
        <dbReference type="RuleBase" id="RU363044"/>
    </source>
</evidence>
<feature type="domain" description="DNA helicase Pif1-like DEAD-box helicase" evidence="2">
    <location>
        <begin position="181"/>
        <end position="226"/>
    </location>
</feature>
<dbReference type="SUPFAM" id="SSF52540">
    <property type="entry name" value="P-loop containing nucleoside triphosphate hydrolases"/>
    <property type="match status" value="1"/>
</dbReference>
<comment type="caution">
    <text evidence="4">The sequence shown here is derived from an EMBL/GenBank/DDBJ whole genome shotgun (WGS) entry which is preliminary data.</text>
</comment>
<accession>A0A6L2K7J6</accession>
<evidence type="ECO:0000259" key="2">
    <source>
        <dbReference type="Pfam" id="PF05970"/>
    </source>
</evidence>
<dbReference type="GO" id="GO:0000723">
    <property type="term" value="P:telomere maintenance"/>
    <property type="evidence" value="ECO:0007669"/>
    <property type="project" value="InterPro"/>
</dbReference>
<dbReference type="InterPro" id="IPR049163">
    <property type="entry name" value="Pif1-like_2B_dom"/>
</dbReference>
<dbReference type="InterPro" id="IPR027417">
    <property type="entry name" value="P-loop_NTPase"/>
</dbReference>
<protein>
    <recommendedName>
        <fullName evidence="1">ATP-dependent DNA helicase</fullName>
        <ecNumber evidence="1">5.6.2.3</ecNumber>
    </recommendedName>
</protein>